<name>A0A0F3P962_ORITS</name>
<accession>A0A0F3P962</accession>
<organism evidence="1 2">
    <name type="scientific">Orientia tsutsugamushi str. TA716</name>
    <dbReference type="NCBI Taxonomy" id="1359175"/>
    <lineage>
        <taxon>Bacteria</taxon>
        <taxon>Pseudomonadati</taxon>
        <taxon>Pseudomonadota</taxon>
        <taxon>Alphaproteobacteria</taxon>
        <taxon>Rickettsiales</taxon>
        <taxon>Rickettsiaceae</taxon>
        <taxon>Rickettsieae</taxon>
        <taxon>Orientia</taxon>
    </lineage>
</organism>
<sequence length="52" mass="6324">MLDINEREKISFEKVSKRFVIVKNKDGHIFRVFTSLSPDLNLIEHYWFKVKK</sequence>
<proteinExistence type="predicted"/>
<comment type="caution">
    <text evidence="1">The sequence shown here is derived from an EMBL/GenBank/DDBJ whole genome shotgun (WGS) entry which is preliminary data.</text>
</comment>
<dbReference type="EMBL" id="LAOA01000020">
    <property type="protein sequence ID" value="KJV76502.1"/>
    <property type="molecule type" value="Genomic_DNA"/>
</dbReference>
<evidence type="ECO:0000313" key="1">
    <source>
        <dbReference type="EMBL" id="KJV76502.1"/>
    </source>
</evidence>
<dbReference type="PATRIC" id="fig|1359175.3.peg.1271"/>
<dbReference type="AlphaFoldDB" id="A0A0F3P962"/>
<protein>
    <submittedName>
        <fullName evidence="1">Uncharacterized protein</fullName>
    </submittedName>
</protein>
<dbReference type="RefSeq" id="WP_155379002.1">
    <property type="nucleotide sequence ID" value="NZ_LAOA01000020.1"/>
</dbReference>
<dbReference type="Proteomes" id="UP000033671">
    <property type="component" value="Unassembled WGS sequence"/>
</dbReference>
<gene>
    <name evidence="1" type="ORF">OTSTA716_0748</name>
</gene>
<reference evidence="1 2" key="1">
    <citation type="submission" date="2015-01" db="EMBL/GenBank/DDBJ databases">
        <title>Genome Sequencing of Rickettsiales.</title>
        <authorList>
            <person name="Daugherty S.C."/>
            <person name="Su Q."/>
            <person name="Abolude K."/>
            <person name="Beier-Sexton M."/>
            <person name="Carlyon J.A."/>
            <person name="Carter R."/>
            <person name="Day N.P."/>
            <person name="Dumler S.J."/>
            <person name="Dyachenko V."/>
            <person name="Godinez A."/>
            <person name="Kurtti T.J."/>
            <person name="Lichay M."/>
            <person name="Mullins K.E."/>
            <person name="Ott S."/>
            <person name="Pappas-Brown V."/>
            <person name="Paris D.H."/>
            <person name="Patel P."/>
            <person name="Richards A.L."/>
            <person name="Sadzewicz L."/>
            <person name="Sears K."/>
            <person name="Seidman D."/>
            <person name="Sengamalay N."/>
            <person name="Stenos J."/>
            <person name="Tallon L.J."/>
            <person name="Vincent G."/>
            <person name="Fraser C.M."/>
            <person name="Munderloh U."/>
            <person name="Dunning-Hotopp J.C."/>
        </authorList>
    </citation>
    <scope>NUCLEOTIDE SEQUENCE [LARGE SCALE GENOMIC DNA]</scope>
    <source>
        <strain evidence="1 2">TA716</strain>
    </source>
</reference>
<evidence type="ECO:0000313" key="2">
    <source>
        <dbReference type="Proteomes" id="UP000033671"/>
    </source>
</evidence>